<dbReference type="AlphaFoldDB" id="A0AAJ4T917"/>
<dbReference type="RefSeq" id="WP_333721812.1">
    <property type="nucleotide sequence ID" value="NZ_CP049216.1"/>
</dbReference>
<sequence length="696" mass="79350">MTLLTTLFDLKTTPKYRSLEAMIVETSASVRPPERLTVSESAQKYRYIDGLKWDNSSVPYMREPADTLGSLSHTGMVFVGPARSSKSEMGINWLNHSALCDPADMMIVHMKRDSARDWSNKELRRFFNQNAQVQAQILEYNTHDVRFRNGMDLIIKWPTITEFSGKTVQRVWLNDYDHMPLDIDGEGNAFDLAKMRTFTFRRFGMTLAEGSPGRELDDAKWIPTSKHQAPPAKGLLEVYNRGDRRRFYWRCLSCGNGFEPDFSCMNYPDSKDFLEAGEMATMRCTHCQHDHLFEDRQELNENGKWLRDGQYLDDQGNIHGNGVVSDIASFWLKGPCAKYQTWSGLVTDYLRAKAGFEATGDEGALRKFTNTNLGMPYIPKALVDARTPETLMERADNWGSTKEEPTVPHGVRFLIATVDIQSGSRRGFVIQVTGFGEGGDAWVIDMFRMLKSNRLDESGDKLPMNPAAYAEDWDLLIDAVINKTYPLADGSGRRMSIKLTASDYGGEDGVSVQAREFWRRLRNDHGLSGRFALVKGMPNRNIQTASKHYPDAQQKDKLNTARGDVPVWYLNSNELKDTLAGQFDRTDAGGGRWTFPHWAETWFYSQLTAENRTDKGWEPPKNNRRHNEAWDLTYYALGMLRHEEVRATRVGFWDSPPKWAETWDENILVFGDTEEPAFHAPQKKSYDFGALAKTLA</sequence>
<dbReference type="PANTHER" id="PTHR34413:SF2">
    <property type="entry name" value="PROPHAGE TAIL FIBER ASSEMBLY PROTEIN HOMOLOG TFAE-RELATED"/>
    <property type="match status" value="1"/>
</dbReference>
<dbReference type="InterPro" id="IPR046454">
    <property type="entry name" value="GpA_endonuclease"/>
</dbReference>
<feature type="domain" description="Phage terminase large subunit GpA ATPase" evidence="1">
    <location>
        <begin position="52"/>
        <end position="305"/>
    </location>
</feature>
<accession>A0AAJ4T917</accession>
<gene>
    <name evidence="3" type="ORF">G6M86_03400</name>
</gene>
<dbReference type="Proteomes" id="UP000663946">
    <property type="component" value="Chromosome 1"/>
</dbReference>
<evidence type="ECO:0000259" key="1">
    <source>
        <dbReference type="Pfam" id="PF05876"/>
    </source>
</evidence>
<dbReference type="EMBL" id="CP049216">
    <property type="protein sequence ID" value="QTG12343.1"/>
    <property type="molecule type" value="Genomic_DNA"/>
</dbReference>
<dbReference type="GO" id="GO:0004519">
    <property type="term" value="F:endonuclease activity"/>
    <property type="evidence" value="ECO:0007669"/>
    <property type="project" value="InterPro"/>
</dbReference>
<name>A0AAJ4T917_AGRTU</name>
<protein>
    <submittedName>
        <fullName evidence="3">Uncharacterized protein</fullName>
    </submittedName>
</protein>
<organism evidence="3 4">
    <name type="scientific">Agrobacterium tumefaciens</name>
    <dbReference type="NCBI Taxonomy" id="358"/>
    <lineage>
        <taxon>Bacteria</taxon>
        <taxon>Pseudomonadati</taxon>
        <taxon>Pseudomonadota</taxon>
        <taxon>Alphaproteobacteria</taxon>
        <taxon>Hyphomicrobiales</taxon>
        <taxon>Rhizobiaceae</taxon>
        <taxon>Rhizobium/Agrobacterium group</taxon>
        <taxon>Agrobacterium</taxon>
        <taxon>Agrobacterium tumefaciens complex</taxon>
    </lineage>
</organism>
<feature type="domain" description="Terminase large subunit GpA endonuclease" evidence="2">
    <location>
        <begin position="327"/>
        <end position="646"/>
    </location>
</feature>
<evidence type="ECO:0000313" key="4">
    <source>
        <dbReference type="Proteomes" id="UP000663946"/>
    </source>
</evidence>
<dbReference type="Pfam" id="PF20454">
    <property type="entry name" value="GpA_nuclease"/>
    <property type="match status" value="1"/>
</dbReference>
<evidence type="ECO:0000259" key="2">
    <source>
        <dbReference type="Pfam" id="PF20454"/>
    </source>
</evidence>
<dbReference type="Pfam" id="PF05876">
    <property type="entry name" value="GpA_ATPase"/>
    <property type="match status" value="1"/>
</dbReference>
<dbReference type="PANTHER" id="PTHR34413">
    <property type="entry name" value="PROPHAGE TAIL FIBER ASSEMBLY PROTEIN HOMOLOG TFAE-RELATED-RELATED"/>
    <property type="match status" value="1"/>
</dbReference>
<reference evidence="3" key="1">
    <citation type="submission" date="2020-02" db="EMBL/GenBank/DDBJ databases">
        <title>Unexpected conservation and global transmission of agrobacterial virulence plasmids.</title>
        <authorList>
            <person name="Weisberg A.J."/>
            <person name="Davis E.W. II"/>
            <person name="Tabima J.R."/>
            <person name="Belcher M.S."/>
            <person name="Miller M."/>
            <person name="Kuo C.-H."/>
            <person name="Loper J.E."/>
            <person name="Grunwald N.J."/>
            <person name="Putnam M.L."/>
            <person name="Chang J.H."/>
        </authorList>
    </citation>
    <scope>NUCLEOTIDE SEQUENCE</scope>
    <source>
        <strain evidence="3">Q15/94</strain>
    </source>
</reference>
<evidence type="ECO:0000313" key="3">
    <source>
        <dbReference type="EMBL" id="QTG12343.1"/>
    </source>
</evidence>
<proteinExistence type="predicted"/>
<dbReference type="InterPro" id="IPR046453">
    <property type="entry name" value="GpA_ATPase"/>
</dbReference>
<dbReference type="InterPro" id="IPR051220">
    <property type="entry name" value="TFA_Chaperone"/>
</dbReference>
<dbReference type="GO" id="GO:0016887">
    <property type="term" value="F:ATP hydrolysis activity"/>
    <property type="evidence" value="ECO:0007669"/>
    <property type="project" value="InterPro"/>
</dbReference>